<evidence type="ECO:0000313" key="1">
    <source>
        <dbReference type="EMBL" id="KKM89120.1"/>
    </source>
</evidence>
<dbReference type="AlphaFoldDB" id="A0A0F9NJW1"/>
<comment type="caution">
    <text evidence="1">The sequence shown here is derived from an EMBL/GenBank/DDBJ whole genome shotgun (WGS) entry which is preliminary data.</text>
</comment>
<dbReference type="EMBL" id="LAZR01006867">
    <property type="protein sequence ID" value="KKM89120.1"/>
    <property type="molecule type" value="Genomic_DNA"/>
</dbReference>
<accession>A0A0F9NJW1</accession>
<reference evidence="1" key="1">
    <citation type="journal article" date="2015" name="Nature">
        <title>Complex archaea that bridge the gap between prokaryotes and eukaryotes.</title>
        <authorList>
            <person name="Spang A."/>
            <person name="Saw J.H."/>
            <person name="Jorgensen S.L."/>
            <person name="Zaremba-Niedzwiedzka K."/>
            <person name="Martijn J."/>
            <person name="Lind A.E."/>
            <person name="van Eijk R."/>
            <person name="Schleper C."/>
            <person name="Guy L."/>
            <person name="Ettema T.J."/>
        </authorList>
    </citation>
    <scope>NUCLEOTIDE SEQUENCE</scope>
</reference>
<gene>
    <name evidence="1" type="ORF">LCGC14_1251880</name>
</gene>
<organism evidence="1">
    <name type="scientific">marine sediment metagenome</name>
    <dbReference type="NCBI Taxonomy" id="412755"/>
    <lineage>
        <taxon>unclassified sequences</taxon>
        <taxon>metagenomes</taxon>
        <taxon>ecological metagenomes</taxon>
    </lineage>
</organism>
<evidence type="ECO:0008006" key="2">
    <source>
        <dbReference type="Google" id="ProtNLM"/>
    </source>
</evidence>
<sequence length="852" mass="94965">MAYQPFYIADLKSGLVKNPEAFLIPQDAFPNLENAYIWRGRIRRKSGYELLDRLRRDLTAGDLGFSKADPWTFNIFTVLGLDASEPNASIDPGTVTIVSGANTYTDAAADGTLVGAPAGSGTIDYATGDVTISGMGFGVATIISMDYFPSLPCMGLRSRELSTINREDLIGFDTKYAYRYNNATDEFEEWITGTTWQGSNSDFFWTTNYWQDGSNRDIFWATNFNKGASPDPIRYSNGVTWTNFEPATGSTAITGEALGNVVTPWTAFGPVNLTNTPVIPTTVVITVAAVAPDVEFTLRDDGDGVLNTSPVSANVGTVDYTTGEISLTINPALTIDAPVTATYRHGSTFLEQARILIPFKDRLLAFNTWEGTTLAAAIQFPQRVRFSQNGDPTDVVDGWVSDVPGRGGFIDAPTNEHIVSVAFIRDILIIGFERSTWQLRYTGNEILPFVWEKINTELGTEATFSMVSFDGGVLSIGEVSLHSCDGNNVERIDLQIPDEILNIHNSQDGPARVYGIRDFPNQNVYWTFPNDDEARIFPNRMLVYNYLNNTFSIWRDRYTCFGKWQPAQTLRWQDMDDPEVHLWRQWRNPWNWAGAQAFYPNVVGGNQQGFVSILNRVQGDDTTLQVEAIADTTPVRITSVNHNLETNDFVRFSDIIDPNGFADVLNFVAANENVYKIIRIDADNFDLLEYDATNNVYTDVTLGGAPDYRGNGKIARLSNFKVSSKLFNIYETGMKAMLGHIDFLTNRTSAGEFTCQVFIDENDSQSINTSFVDLPSDDTAFFNAIVETSQPDFSTPNANKNWHRFYCHADAQSYQYLLTLNDAQMNVQATQESPLTVHALILWQKDGGRLHN</sequence>
<proteinExistence type="predicted"/>
<protein>
    <recommendedName>
        <fullName evidence="2">Ubiquitin-activating enzyme E1 FCCH domain-containing protein</fullName>
    </recommendedName>
</protein>
<name>A0A0F9NJW1_9ZZZZ</name>